<evidence type="ECO:0000313" key="1">
    <source>
        <dbReference type="EMBL" id="SZX69464.1"/>
    </source>
</evidence>
<accession>A0A383VXH7</accession>
<protein>
    <submittedName>
        <fullName evidence="1">Uncharacterized protein</fullName>
    </submittedName>
</protein>
<evidence type="ECO:0000313" key="2">
    <source>
        <dbReference type="Proteomes" id="UP000256970"/>
    </source>
</evidence>
<sequence length="315" mass="34376">MPRFGTLLDCHMQLHDLVNEQAPLELAKTKVSDEQGVFLRHTTAEPFKSAAIRVQTLSGPSPIDWAHLTFAVAPSYCYSKSSVFAATHSLLPHLELEMGTSGDGSSLLLYINMDPRLSLVRVLVFCNNMTYVTFHVTYGGGSSLLLYINMDPRLSLVCHPHYLDHFYCSTPPGAGSSWMQLEQRAQQQQGFTRFTSPSLHVRACSATAILFNVKADDEGIAAVKVVITDAVQIWLAWLKNGGASSATDAAAVQAAVGQAAGLDQQQLLQELSQRDAAWRGFPRREAAAAVLRSAFGEAAMEDYWDSMAGAARIRL</sequence>
<reference evidence="1 2" key="1">
    <citation type="submission" date="2016-10" db="EMBL/GenBank/DDBJ databases">
        <authorList>
            <person name="Cai Z."/>
        </authorList>
    </citation>
    <scope>NUCLEOTIDE SEQUENCE [LARGE SCALE GENOMIC DNA]</scope>
</reference>
<dbReference type="EMBL" id="FNXT01000930">
    <property type="protein sequence ID" value="SZX69464.1"/>
    <property type="molecule type" value="Genomic_DNA"/>
</dbReference>
<dbReference type="AlphaFoldDB" id="A0A383VXH7"/>
<dbReference type="InterPro" id="IPR009439">
    <property type="entry name" value="RCC_reductase"/>
</dbReference>
<gene>
    <name evidence="1" type="ORF">BQ4739_LOCUS9735</name>
</gene>
<organism evidence="1 2">
    <name type="scientific">Tetradesmus obliquus</name>
    <name type="common">Green alga</name>
    <name type="synonym">Acutodesmus obliquus</name>
    <dbReference type="NCBI Taxonomy" id="3088"/>
    <lineage>
        <taxon>Eukaryota</taxon>
        <taxon>Viridiplantae</taxon>
        <taxon>Chlorophyta</taxon>
        <taxon>core chlorophytes</taxon>
        <taxon>Chlorophyceae</taxon>
        <taxon>CS clade</taxon>
        <taxon>Sphaeropleales</taxon>
        <taxon>Scenedesmaceae</taxon>
        <taxon>Tetradesmus</taxon>
    </lineage>
</organism>
<dbReference type="GO" id="GO:0051743">
    <property type="term" value="F:red chlorophyll catabolite reductase activity"/>
    <property type="evidence" value="ECO:0007669"/>
    <property type="project" value="InterPro"/>
</dbReference>
<name>A0A383VXH7_TETOB</name>
<dbReference type="Pfam" id="PF06405">
    <property type="entry name" value="RCC_reductase"/>
    <property type="match status" value="1"/>
</dbReference>
<proteinExistence type="predicted"/>
<keyword evidence="2" id="KW-1185">Reference proteome</keyword>
<dbReference type="Proteomes" id="UP000256970">
    <property type="component" value="Unassembled WGS sequence"/>
</dbReference>
<dbReference type="Gene3D" id="3.40.1500.20">
    <property type="match status" value="2"/>
</dbReference>